<organism evidence="1 2">
    <name type="scientific">Sphingobium terrigena</name>
    <dbReference type="NCBI Taxonomy" id="2304063"/>
    <lineage>
        <taxon>Bacteria</taxon>
        <taxon>Pseudomonadati</taxon>
        <taxon>Pseudomonadota</taxon>
        <taxon>Alphaproteobacteria</taxon>
        <taxon>Sphingomonadales</taxon>
        <taxon>Sphingomonadaceae</taxon>
        <taxon>Sphingobium</taxon>
    </lineage>
</organism>
<dbReference type="Proteomes" id="UP000283469">
    <property type="component" value="Unassembled WGS sequence"/>
</dbReference>
<keyword evidence="2" id="KW-1185">Reference proteome</keyword>
<evidence type="ECO:0000313" key="2">
    <source>
        <dbReference type="Proteomes" id="UP000283469"/>
    </source>
</evidence>
<evidence type="ECO:0000313" key="1">
    <source>
        <dbReference type="EMBL" id="RJG52549.1"/>
    </source>
</evidence>
<name>A0A418YMX9_9SPHN</name>
<gene>
    <name evidence="1" type="ORF">D0Z70_19735</name>
</gene>
<sequence length="100" mass="11041">MARITIRLDDALFDRLVDQAHNSGSTPSAYLRDILHRFEGDDPSGYHARLDELHATAIQTLAILAKSIGARTPDILAAGLADARRLLKERGLLDPEQDRP</sequence>
<dbReference type="RefSeq" id="WP_119749414.1">
    <property type="nucleotide sequence ID" value="NZ_QVRA01000025.1"/>
</dbReference>
<reference evidence="1 2" key="1">
    <citation type="submission" date="2018-08" db="EMBL/GenBank/DDBJ databases">
        <title>Sphingobium sp. EO9.</title>
        <authorList>
            <person name="Park Y."/>
            <person name="Kim K.H."/>
            <person name="Jeon C.O."/>
        </authorList>
    </citation>
    <scope>NUCLEOTIDE SEQUENCE [LARGE SCALE GENOMIC DNA]</scope>
    <source>
        <strain evidence="1 2">EO9</strain>
    </source>
</reference>
<evidence type="ECO:0008006" key="3">
    <source>
        <dbReference type="Google" id="ProtNLM"/>
    </source>
</evidence>
<protein>
    <recommendedName>
        <fullName evidence="3">Ribbon-helix-helix protein, CopG family</fullName>
    </recommendedName>
</protein>
<proteinExistence type="predicted"/>
<accession>A0A418YMX9</accession>
<dbReference type="OrthoDB" id="7451551at2"/>
<dbReference type="EMBL" id="QVRA01000025">
    <property type="protein sequence ID" value="RJG52549.1"/>
    <property type="molecule type" value="Genomic_DNA"/>
</dbReference>
<dbReference type="AlphaFoldDB" id="A0A418YMX9"/>
<comment type="caution">
    <text evidence="1">The sequence shown here is derived from an EMBL/GenBank/DDBJ whole genome shotgun (WGS) entry which is preliminary data.</text>
</comment>